<organism evidence="2 3">
    <name type="scientific">Clathrus columnatus</name>
    <dbReference type="NCBI Taxonomy" id="1419009"/>
    <lineage>
        <taxon>Eukaryota</taxon>
        <taxon>Fungi</taxon>
        <taxon>Dikarya</taxon>
        <taxon>Basidiomycota</taxon>
        <taxon>Agaricomycotina</taxon>
        <taxon>Agaricomycetes</taxon>
        <taxon>Phallomycetidae</taxon>
        <taxon>Phallales</taxon>
        <taxon>Clathraceae</taxon>
        <taxon>Clathrus</taxon>
    </lineage>
</organism>
<keyword evidence="3" id="KW-1185">Reference proteome</keyword>
<feature type="region of interest" description="Disordered" evidence="1">
    <location>
        <begin position="284"/>
        <end position="328"/>
    </location>
</feature>
<protein>
    <submittedName>
        <fullName evidence="2">Uncharacterized protein</fullName>
    </submittedName>
</protein>
<feature type="compositionally biased region" description="Low complexity" evidence="1">
    <location>
        <begin position="78"/>
        <end position="96"/>
    </location>
</feature>
<feature type="region of interest" description="Disordered" evidence="1">
    <location>
        <begin position="143"/>
        <end position="250"/>
    </location>
</feature>
<evidence type="ECO:0000313" key="2">
    <source>
        <dbReference type="EMBL" id="GJJ07471.1"/>
    </source>
</evidence>
<feature type="compositionally biased region" description="Acidic residues" evidence="1">
    <location>
        <begin position="153"/>
        <end position="162"/>
    </location>
</feature>
<feature type="compositionally biased region" description="Basic and acidic residues" evidence="1">
    <location>
        <begin position="298"/>
        <end position="312"/>
    </location>
</feature>
<sequence length="411" mass="46062">MDPDSPTEAPPPAYDAQEFDRKISVALDMSMDPALQTVEEEWEEWSDDRFEAARRQQYSESTNTVSRQNSKKSYRVQSPNLSGQSSSSSYSAISNSPHYATGTRSRRLPSFPPKKERPSWYTEAHLHLPARSDNVVQLERTRTPPISQHDIPMDDDFNDFDEPLPPFAPVGPSLDGPPFEEIAPYYPPRAPVPYSNSPPRPSYQNSVTPPAQRRPVNRPVPRPRPMASPPLSTSNGYHPPPMPFDPGLAYARQRQTVTAFRPREDDSGPVDPALLYNSAVASVMKKSKSMQPLKKTLPNRDRSNETNDRRSFDAQSTRSYAESMTSYQGSSHIPRVAQYAIPSLPTLSTQYMSSQPLTSTNFPTLPTLPTLPVDEPGSYQSDPRNMNMPLYYNHSNASEWSQTAGPYGRVV</sequence>
<dbReference type="EMBL" id="BPWL01000002">
    <property type="protein sequence ID" value="GJJ07471.1"/>
    <property type="molecule type" value="Genomic_DNA"/>
</dbReference>
<gene>
    <name evidence="2" type="ORF">Clacol_001673</name>
</gene>
<evidence type="ECO:0000313" key="3">
    <source>
        <dbReference type="Proteomes" id="UP001050691"/>
    </source>
</evidence>
<feature type="compositionally biased region" description="Pro residues" evidence="1">
    <location>
        <begin position="218"/>
        <end position="228"/>
    </location>
</feature>
<dbReference type="Proteomes" id="UP001050691">
    <property type="component" value="Unassembled WGS sequence"/>
</dbReference>
<feature type="compositionally biased region" description="Polar residues" evidence="1">
    <location>
        <begin position="56"/>
        <end position="68"/>
    </location>
</feature>
<feature type="compositionally biased region" description="Pro residues" evidence="1">
    <location>
        <begin position="185"/>
        <end position="201"/>
    </location>
</feature>
<reference evidence="2" key="1">
    <citation type="submission" date="2021-10" db="EMBL/GenBank/DDBJ databases">
        <title>De novo Genome Assembly of Clathrus columnatus (Basidiomycota, Fungi) Using Illumina and Nanopore Sequence Data.</title>
        <authorList>
            <person name="Ogiso-Tanaka E."/>
            <person name="Itagaki H."/>
            <person name="Hosoya T."/>
            <person name="Hosaka K."/>
        </authorList>
    </citation>
    <scope>NUCLEOTIDE SEQUENCE</scope>
    <source>
        <strain evidence="2">MO-923</strain>
    </source>
</reference>
<evidence type="ECO:0000256" key="1">
    <source>
        <dbReference type="SAM" id="MobiDB-lite"/>
    </source>
</evidence>
<feature type="region of interest" description="Disordered" evidence="1">
    <location>
        <begin position="38"/>
        <end position="117"/>
    </location>
</feature>
<comment type="caution">
    <text evidence="2">The sequence shown here is derived from an EMBL/GenBank/DDBJ whole genome shotgun (WGS) entry which is preliminary data.</text>
</comment>
<feature type="compositionally biased region" description="Polar residues" evidence="1">
    <location>
        <begin position="313"/>
        <end position="328"/>
    </location>
</feature>
<name>A0AAV4ZYS0_9AGAM</name>
<proteinExistence type="predicted"/>
<accession>A0AAV4ZYS0</accession>
<dbReference type="AlphaFoldDB" id="A0AAV4ZYS0"/>